<dbReference type="RefSeq" id="WP_381491810.1">
    <property type="nucleotide sequence ID" value="NZ_JBHTIK010000008.1"/>
</dbReference>
<keyword evidence="1 2" id="KW-0238">DNA-binding</keyword>
<dbReference type="PROSITE" id="PS50977">
    <property type="entry name" value="HTH_TETR_2"/>
    <property type="match status" value="1"/>
</dbReference>
<evidence type="ECO:0000256" key="2">
    <source>
        <dbReference type="PROSITE-ProRule" id="PRU00335"/>
    </source>
</evidence>
<evidence type="ECO:0000259" key="3">
    <source>
        <dbReference type="PROSITE" id="PS50977"/>
    </source>
</evidence>
<dbReference type="PANTHER" id="PTHR43479">
    <property type="entry name" value="ACREF/ENVCD OPERON REPRESSOR-RELATED"/>
    <property type="match status" value="1"/>
</dbReference>
<dbReference type="InterPro" id="IPR050624">
    <property type="entry name" value="HTH-type_Tx_Regulator"/>
</dbReference>
<reference evidence="5" key="1">
    <citation type="journal article" date="2019" name="Int. J. Syst. Evol. Microbiol.">
        <title>The Global Catalogue of Microorganisms (GCM) 10K type strain sequencing project: providing services to taxonomists for standard genome sequencing and annotation.</title>
        <authorList>
            <consortium name="The Broad Institute Genomics Platform"/>
            <consortium name="The Broad Institute Genome Sequencing Center for Infectious Disease"/>
            <person name="Wu L."/>
            <person name="Ma J."/>
        </authorList>
    </citation>
    <scope>NUCLEOTIDE SEQUENCE [LARGE SCALE GENOMIC DNA]</scope>
    <source>
        <strain evidence="5">CCUG 52537</strain>
    </source>
</reference>
<name>A0ABW3C669_SPHXN</name>
<dbReference type="PANTHER" id="PTHR43479:SF11">
    <property type="entry name" value="ACREF_ENVCD OPERON REPRESSOR-RELATED"/>
    <property type="match status" value="1"/>
</dbReference>
<dbReference type="Proteomes" id="UP001597124">
    <property type="component" value="Unassembled WGS sequence"/>
</dbReference>
<sequence>MVKAAARRGKSDARIKKDQATRLLLIETAGKLIGEHGYAGCSIARLTLSVGIAHGAFYLHFASQQDLFDQILPTLGTEMADEIGNAVRDCMNVVEAERRGFLANFEYLNRHPYMYRVMAEAELFAPAAYMRYQKSAVEKYAKSLKRNMAPELAGQFELEELKVIATALVGARINLLRNYGVKDWMIHPIPPGVLDAYERFTAHSLRALVSDHRA</sequence>
<organism evidence="4 5">
    <name type="scientific">Sphingosinicella xenopeptidilytica</name>
    <dbReference type="NCBI Taxonomy" id="364098"/>
    <lineage>
        <taxon>Bacteria</taxon>
        <taxon>Pseudomonadati</taxon>
        <taxon>Pseudomonadota</taxon>
        <taxon>Alphaproteobacteria</taxon>
        <taxon>Sphingomonadales</taxon>
        <taxon>Sphingosinicellaceae</taxon>
        <taxon>Sphingosinicella</taxon>
    </lineage>
</organism>
<dbReference type="EMBL" id="JBHTIK010000008">
    <property type="protein sequence ID" value="MFD0849369.1"/>
    <property type="molecule type" value="Genomic_DNA"/>
</dbReference>
<dbReference type="PROSITE" id="PS01081">
    <property type="entry name" value="HTH_TETR_1"/>
    <property type="match status" value="1"/>
</dbReference>
<proteinExistence type="predicted"/>
<evidence type="ECO:0000313" key="4">
    <source>
        <dbReference type="EMBL" id="MFD0849369.1"/>
    </source>
</evidence>
<evidence type="ECO:0000313" key="5">
    <source>
        <dbReference type="Proteomes" id="UP001597124"/>
    </source>
</evidence>
<accession>A0ABW3C669</accession>
<dbReference type="Pfam" id="PF00440">
    <property type="entry name" value="TetR_N"/>
    <property type="match status" value="1"/>
</dbReference>
<protein>
    <submittedName>
        <fullName evidence="4">TetR/AcrR family transcriptional regulator</fullName>
    </submittedName>
</protein>
<feature type="DNA-binding region" description="H-T-H motif" evidence="2">
    <location>
        <begin position="42"/>
        <end position="61"/>
    </location>
</feature>
<keyword evidence="5" id="KW-1185">Reference proteome</keyword>
<dbReference type="InterPro" id="IPR009057">
    <property type="entry name" value="Homeodomain-like_sf"/>
</dbReference>
<dbReference type="Gene3D" id="1.10.357.10">
    <property type="entry name" value="Tetracycline Repressor, domain 2"/>
    <property type="match status" value="1"/>
</dbReference>
<gene>
    <name evidence="4" type="ORF">ACFQ00_13615</name>
</gene>
<feature type="domain" description="HTH tetR-type" evidence="3">
    <location>
        <begin position="19"/>
        <end position="79"/>
    </location>
</feature>
<comment type="caution">
    <text evidence="4">The sequence shown here is derived from an EMBL/GenBank/DDBJ whole genome shotgun (WGS) entry which is preliminary data.</text>
</comment>
<dbReference type="InterPro" id="IPR023772">
    <property type="entry name" value="DNA-bd_HTH_TetR-type_CS"/>
</dbReference>
<dbReference type="InterPro" id="IPR001647">
    <property type="entry name" value="HTH_TetR"/>
</dbReference>
<evidence type="ECO:0000256" key="1">
    <source>
        <dbReference type="ARBA" id="ARBA00023125"/>
    </source>
</evidence>
<dbReference type="PRINTS" id="PR00455">
    <property type="entry name" value="HTHTETR"/>
</dbReference>
<dbReference type="SUPFAM" id="SSF46689">
    <property type="entry name" value="Homeodomain-like"/>
    <property type="match status" value="1"/>
</dbReference>